<evidence type="ECO:0000256" key="2">
    <source>
        <dbReference type="ARBA" id="ARBA00023015"/>
    </source>
</evidence>
<keyword evidence="11" id="KW-1185">Reference proteome</keyword>
<dbReference type="PANTHER" id="PTHR32467">
    <property type="entry name" value="AP2-LIKE ETHYLENE-RESPONSIVE TRANSCRIPTION FACTOR"/>
    <property type="match status" value="1"/>
</dbReference>
<dbReference type="AlphaFoldDB" id="A0A087GVP1"/>
<protein>
    <submittedName>
        <fullName evidence="10">Ethylene-responsive transcription factor rap2-7</fullName>
    </submittedName>
</protein>
<dbReference type="InterPro" id="IPR036955">
    <property type="entry name" value="AP2/ERF_dom_sf"/>
</dbReference>
<keyword evidence="6" id="KW-0539">Nucleus</keyword>
<evidence type="ECO:0000256" key="6">
    <source>
        <dbReference type="ARBA" id="ARBA00023242"/>
    </source>
</evidence>
<dbReference type="FunFam" id="3.30.730.10:FF:000004">
    <property type="entry name" value="AP2-like ethylene-responsive transcription factor"/>
    <property type="match status" value="1"/>
</dbReference>
<keyword evidence="3" id="KW-0238">DNA-binding</keyword>
<evidence type="ECO:0000256" key="7">
    <source>
        <dbReference type="ARBA" id="ARBA00037973"/>
    </source>
</evidence>
<keyword evidence="4" id="KW-0010">Activator</keyword>
<dbReference type="SUPFAM" id="SSF54171">
    <property type="entry name" value="DNA-binding domain"/>
    <property type="match status" value="1"/>
</dbReference>
<dbReference type="PANTHER" id="PTHR32467:SF221">
    <property type="entry name" value="AP2-LIKE ETHYLENE-RESPONSIVE TRANSCRIPTION FACTOR TOE2"/>
    <property type="match status" value="1"/>
</dbReference>
<dbReference type="Gene3D" id="3.30.730.10">
    <property type="entry name" value="AP2/ERF domain"/>
    <property type="match status" value="1"/>
</dbReference>
<feature type="region of interest" description="Disordered" evidence="8">
    <location>
        <begin position="428"/>
        <end position="464"/>
    </location>
</feature>
<evidence type="ECO:0000256" key="3">
    <source>
        <dbReference type="ARBA" id="ARBA00023125"/>
    </source>
</evidence>
<evidence type="ECO:0000259" key="9">
    <source>
        <dbReference type="PROSITE" id="PS51032"/>
    </source>
</evidence>
<organism evidence="10 11">
    <name type="scientific">Arabis alpina</name>
    <name type="common">Alpine rock-cress</name>
    <dbReference type="NCBI Taxonomy" id="50452"/>
    <lineage>
        <taxon>Eukaryota</taxon>
        <taxon>Viridiplantae</taxon>
        <taxon>Streptophyta</taxon>
        <taxon>Embryophyta</taxon>
        <taxon>Tracheophyta</taxon>
        <taxon>Spermatophyta</taxon>
        <taxon>Magnoliopsida</taxon>
        <taxon>eudicotyledons</taxon>
        <taxon>Gunneridae</taxon>
        <taxon>Pentapetalae</taxon>
        <taxon>rosids</taxon>
        <taxon>malvids</taxon>
        <taxon>Brassicales</taxon>
        <taxon>Brassicaceae</taxon>
        <taxon>Arabideae</taxon>
        <taxon>Arabis</taxon>
    </lineage>
</organism>
<dbReference type="GO" id="GO:0003677">
    <property type="term" value="F:DNA binding"/>
    <property type="evidence" value="ECO:0007669"/>
    <property type="project" value="UniProtKB-KW"/>
</dbReference>
<accession>A0A087GVP1</accession>
<proteinExistence type="inferred from homology"/>
<evidence type="ECO:0000313" key="10">
    <source>
        <dbReference type="EMBL" id="KFK33943.1"/>
    </source>
</evidence>
<feature type="compositionally biased region" description="Polar residues" evidence="8">
    <location>
        <begin position="82"/>
        <end position="91"/>
    </location>
</feature>
<dbReference type="SMART" id="SM00380">
    <property type="entry name" value="AP2"/>
    <property type="match status" value="1"/>
</dbReference>
<dbReference type="EMBL" id="CM002873">
    <property type="protein sequence ID" value="KFK33943.1"/>
    <property type="molecule type" value="Genomic_DNA"/>
</dbReference>
<dbReference type="OMA" id="KFVPHAS"/>
<dbReference type="OrthoDB" id="1081610at2759"/>
<feature type="compositionally biased region" description="Basic residues" evidence="8">
    <location>
        <begin position="455"/>
        <end position="464"/>
    </location>
</feature>
<reference evidence="11" key="1">
    <citation type="journal article" date="2015" name="Nat. Plants">
        <title>Genome expansion of Arabis alpina linked with retrotransposition and reduced symmetric DNA methylation.</title>
        <authorList>
            <person name="Willing E.M."/>
            <person name="Rawat V."/>
            <person name="Mandakova T."/>
            <person name="Maumus F."/>
            <person name="James G.V."/>
            <person name="Nordstroem K.J."/>
            <person name="Becker C."/>
            <person name="Warthmann N."/>
            <person name="Chica C."/>
            <person name="Szarzynska B."/>
            <person name="Zytnicki M."/>
            <person name="Albani M.C."/>
            <person name="Kiefer C."/>
            <person name="Bergonzi S."/>
            <person name="Castaings L."/>
            <person name="Mateos J.L."/>
            <person name="Berns M.C."/>
            <person name="Bujdoso N."/>
            <person name="Piofczyk T."/>
            <person name="de Lorenzo L."/>
            <person name="Barrero-Sicilia C."/>
            <person name="Mateos I."/>
            <person name="Piednoel M."/>
            <person name="Hagmann J."/>
            <person name="Chen-Min-Tao R."/>
            <person name="Iglesias-Fernandez R."/>
            <person name="Schuster S.C."/>
            <person name="Alonso-Blanco C."/>
            <person name="Roudier F."/>
            <person name="Carbonero P."/>
            <person name="Paz-Ares J."/>
            <person name="Davis S.J."/>
            <person name="Pecinka A."/>
            <person name="Quesneville H."/>
            <person name="Colot V."/>
            <person name="Lysak M.A."/>
            <person name="Weigel D."/>
            <person name="Coupland G."/>
            <person name="Schneeberger K."/>
        </authorList>
    </citation>
    <scope>NUCLEOTIDE SEQUENCE [LARGE SCALE GENOMIC DNA]</scope>
    <source>
        <strain evidence="11">cv. Pajares</strain>
    </source>
</reference>
<evidence type="ECO:0000256" key="5">
    <source>
        <dbReference type="ARBA" id="ARBA00023163"/>
    </source>
</evidence>
<dbReference type="InterPro" id="IPR001471">
    <property type="entry name" value="AP2/ERF_dom"/>
</dbReference>
<feature type="region of interest" description="Disordered" evidence="8">
    <location>
        <begin position="64"/>
        <end position="127"/>
    </location>
</feature>
<name>A0A087GVP1_ARAAL</name>
<dbReference type="Pfam" id="PF00847">
    <property type="entry name" value="AP2"/>
    <property type="match status" value="1"/>
</dbReference>
<evidence type="ECO:0000313" key="11">
    <source>
        <dbReference type="Proteomes" id="UP000029120"/>
    </source>
</evidence>
<dbReference type="Proteomes" id="UP000029120">
    <property type="component" value="Chromosome 5"/>
</dbReference>
<dbReference type="PROSITE" id="PS51032">
    <property type="entry name" value="AP2_ERF"/>
    <property type="match status" value="1"/>
</dbReference>
<dbReference type="Gramene" id="KFK33943">
    <property type="protein sequence ID" value="KFK33943"/>
    <property type="gene ID" value="AALP_AA5G081700"/>
</dbReference>
<gene>
    <name evidence="10" type="ordered locus">AALP_Aa5g081700</name>
</gene>
<keyword evidence="2" id="KW-0805">Transcription regulation</keyword>
<dbReference type="GO" id="GO:0003700">
    <property type="term" value="F:DNA-binding transcription factor activity"/>
    <property type="evidence" value="ECO:0007669"/>
    <property type="project" value="InterPro"/>
</dbReference>
<feature type="compositionally biased region" description="Acidic residues" evidence="8">
    <location>
        <begin position="69"/>
        <end position="78"/>
    </location>
</feature>
<comment type="similarity">
    <text evidence="7">Belongs to the AP2/ERF transcription factor family. AP2 subfamily.</text>
</comment>
<evidence type="ECO:0000256" key="4">
    <source>
        <dbReference type="ARBA" id="ARBA00023159"/>
    </source>
</evidence>
<comment type="subcellular location">
    <subcellularLocation>
        <location evidence="1">Nucleus</location>
    </subcellularLocation>
</comment>
<dbReference type="eggNOG" id="ENOG502R1D7">
    <property type="taxonomic scope" value="Eukaryota"/>
</dbReference>
<keyword evidence="5" id="KW-0804">Transcription</keyword>
<feature type="domain" description="AP2/ERF" evidence="9">
    <location>
        <begin position="127"/>
        <end position="183"/>
    </location>
</feature>
<evidence type="ECO:0000256" key="1">
    <source>
        <dbReference type="ARBA" id="ARBA00004123"/>
    </source>
</evidence>
<dbReference type="GO" id="GO:0005634">
    <property type="term" value="C:nucleus"/>
    <property type="evidence" value="ECO:0007669"/>
    <property type="project" value="UniProtKB-SubCell"/>
</dbReference>
<sequence length="464" mass="51384">MLDLNLELELADSTHERVDSAGGFKVESVTSNSSVVNADALSSCIDGEDDSCSTRAVTFHFEILKGKGEEEEEEEEEGPSSWAHSSKSSVDISFLGGGGSSGRDRVVEKPSLPVKKSRRGPRSKSSQYRGVTFYRRTGRWESHIWDCGKQVYLGGFDTAHAAARAYDRAAVKFRGPEADINFTISDYEEDIKKLANLSKEEVVQVLRRQSNGFSRGNSRYQGIALNNFGAWGTQMDLFLGKRVCDKEGIKWNGKEATSKFVPHASQMILKAHNIADDKLDLNLRVSLPSGDGPKQKDRCFQLNHAPNDIVSERNSKTCLLDISLISSLIHDFIAFDPCSQMGNHLAAVSCDPPFNFLKRGLDHPITQDDLPTPFFSLKERRQEKGPLSLSLQSSRTWQMQDQADGGLIKAATTQPLFTNAASSGFPFSASSTSLQHPSQPSLYFIHSYDNTPQQYHHHNPQPPP</sequence>
<dbReference type="CDD" id="cd00018">
    <property type="entry name" value="AP2"/>
    <property type="match status" value="1"/>
</dbReference>
<evidence type="ECO:0000256" key="8">
    <source>
        <dbReference type="SAM" id="MobiDB-lite"/>
    </source>
</evidence>
<dbReference type="InterPro" id="IPR016177">
    <property type="entry name" value="DNA-bd_dom_sf"/>
</dbReference>